<dbReference type="EC" id="2.6.1.102" evidence="2"/>
<keyword evidence="1" id="KW-0663">Pyridoxal phosphate</keyword>
<dbReference type="InterPro" id="IPR015422">
    <property type="entry name" value="PyrdxlP-dep_Trfase_small"/>
</dbReference>
<dbReference type="EMBL" id="JAATJD010000001">
    <property type="protein sequence ID" value="NJB73899.1"/>
    <property type="molecule type" value="Genomic_DNA"/>
</dbReference>
<dbReference type="RefSeq" id="WP_197145886.1">
    <property type="nucleotide sequence ID" value="NZ_BAAAEQ010000001.1"/>
</dbReference>
<gene>
    <name evidence="2" type="ORF">GGR96_000971</name>
</gene>
<comment type="similarity">
    <text evidence="1">Belongs to the DegT/DnrJ/EryC1 family.</text>
</comment>
<dbReference type="Gene3D" id="3.90.1150.10">
    <property type="entry name" value="Aspartate Aminotransferase, domain 1"/>
    <property type="match status" value="1"/>
</dbReference>
<evidence type="ECO:0000313" key="3">
    <source>
        <dbReference type="Proteomes" id="UP000556869"/>
    </source>
</evidence>
<dbReference type="NCBIfam" id="TIGR04181">
    <property type="entry name" value="NHT_00031"/>
    <property type="match status" value="1"/>
</dbReference>
<dbReference type="InterPro" id="IPR015421">
    <property type="entry name" value="PyrdxlP-dep_Trfase_major"/>
</dbReference>
<dbReference type="SUPFAM" id="SSF53383">
    <property type="entry name" value="PLP-dependent transferases"/>
    <property type="match status" value="1"/>
</dbReference>
<evidence type="ECO:0000313" key="2">
    <source>
        <dbReference type="EMBL" id="NJB73899.1"/>
    </source>
</evidence>
<dbReference type="InterPro" id="IPR026385">
    <property type="entry name" value="LegC-like"/>
</dbReference>
<name>A0ABX0WX55_9PROT</name>
<organism evidence="2 3">
    <name type="scientific">Thalassospira tepidiphila</name>
    <dbReference type="NCBI Taxonomy" id="393657"/>
    <lineage>
        <taxon>Bacteria</taxon>
        <taxon>Pseudomonadati</taxon>
        <taxon>Pseudomonadota</taxon>
        <taxon>Alphaproteobacteria</taxon>
        <taxon>Rhodospirillales</taxon>
        <taxon>Thalassospiraceae</taxon>
        <taxon>Thalassospira</taxon>
    </lineage>
</organism>
<dbReference type="Gene3D" id="3.40.640.10">
    <property type="entry name" value="Type I PLP-dependent aspartate aminotransferase-like (Major domain)"/>
    <property type="match status" value="1"/>
</dbReference>
<dbReference type="PANTHER" id="PTHR30244:SF30">
    <property type="entry name" value="BLR5990 PROTEIN"/>
    <property type="match status" value="1"/>
</dbReference>
<dbReference type="CDD" id="cd00616">
    <property type="entry name" value="AHBA_syn"/>
    <property type="match status" value="1"/>
</dbReference>
<proteinExistence type="inferred from homology"/>
<keyword evidence="2" id="KW-0808">Transferase</keyword>
<dbReference type="PANTHER" id="PTHR30244">
    <property type="entry name" value="TRANSAMINASE"/>
    <property type="match status" value="1"/>
</dbReference>
<dbReference type="InterPro" id="IPR015424">
    <property type="entry name" value="PyrdxlP-dep_Trfase"/>
</dbReference>
<evidence type="ECO:0000256" key="1">
    <source>
        <dbReference type="RuleBase" id="RU004508"/>
    </source>
</evidence>
<dbReference type="GO" id="GO:0102933">
    <property type="term" value="F:GDP-4-dehydro-6-deoxy-D-mannose-4-aminotransferase activity"/>
    <property type="evidence" value="ECO:0007669"/>
    <property type="project" value="UniProtKB-EC"/>
</dbReference>
<accession>A0ABX0WX55</accession>
<dbReference type="Pfam" id="PF01041">
    <property type="entry name" value="DegT_DnrJ_EryC1"/>
    <property type="match status" value="1"/>
</dbReference>
<protein>
    <submittedName>
        <fullName evidence="2">Perosamine synthetase</fullName>
        <ecNumber evidence="2">2.6.1.102</ecNumber>
    </submittedName>
</protein>
<reference evidence="2 3" key="1">
    <citation type="submission" date="2020-03" db="EMBL/GenBank/DDBJ databases">
        <title>Genomic Encyclopedia of Type Strains, Phase IV (KMG-IV): sequencing the most valuable type-strain genomes for metagenomic binning, comparative biology and taxonomic classification.</title>
        <authorList>
            <person name="Goeker M."/>
        </authorList>
    </citation>
    <scope>NUCLEOTIDE SEQUENCE [LARGE SCALE GENOMIC DNA]</scope>
    <source>
        <strain evidence="2 3">DSM 18888</strain>
    </source>
</reference>
<dbReference type="InterPro" id="IPR000653">
    <property type="entry name" value="DegT/StrS_aminotransferase"/>
</dbReference>
<dbReference type="PIRSF" id="PIRSF000390">
    <property type="entry name" value="PLP_StrS"/>
    <property type="match status" value="1"/>
</dbReference>
<dbReference type="Proteomes" id="UP000556869">
    <property type="component" value="Unassembled WGS sequence"/>
</dbReference>
<keyword evidence="3" id="KW-1185">Reference proteome</keyword>
<comment type="caution">
    <text evidence="2">The sequence shown here is derived from an EMBL/GenBank/DDBJ whole genome shotgun (WGS) entry which is preliminary data.</text>
</comment>
<keyword evidence="2" id="KW-0032">Aminotransferase</keyword>
<sequence length="404" mass="44240">MDTSLTAATIQKLVGALRSVLPIDQEVFPLHEPEFRGREWEYVKSCLDEGWVSSVGAFVDRFENELADRCGVRHAIATVNGTAALHAAFMATGVRPNDEVFVPALTFVATANAVCHAGAVPHFVDCDKDRLGVDVQKLARYLEEIAVADGEGSNGPVFRNRQTGRVLRAIVPMHVFGIPMDIEALVDLASKYNLLIIEDAAEALGSKYKERPVGSFGNAAALSFNGNKIITTGGGGAVLTNSDEVAERARHLCTTAKRPHPWLYEHDCVAYNYRLPNINAALGCAQLEQLDTRIELKRKLAKAYGNILKDVSDIDLLVVPEDSVSNHWLNAIVLKPGTSFEQRDGVLEALNKAGLWCRPVWNLMHTLPMFTENPRMDLSCAEDMAARVINTPSSSYLAEGRDDI</sequence>